<dbReference type="InterPro" id="IPR052559">
    <property type="entry name" value="V-haloperoxidase"/>
</dbReference>
<comment type="caution">
    <text evidence="1">The sequence shown here is derived from an EMBL/GenBank/DDBJ whole genome shotgun (WGS) entry which is preliminary data.</text>
</comment>
<dbReference type="PANTHER" id="PTHR34599">
    <property type="entry name" value="PEROXIDASE-RELATED"/>
    <property type="match status" value="1"/>
</dbReference>
<dbReference type="Gene3D" id="1.10.606.20">
    <property type="match status" value="1"/>
</dbReference>
<sequence>MSVKLFDAGFYAGGNPDLIAAGLTTEKQLFNHFQEFGLNEGRGFSPLVDLKFYQSNNPDLANFNNQQLWEHLQLNGFFENRNCSPAFKFDPQLNCFVSVDANNSVIDWNNIVLNAIKTDRTPPPLAARNMAMVYTAIYDAVNAIAQTYTPYQITVPTPNFASPDAAAAAAAHRILVNLYPKDS</sequence>
<evidence type="ECO:0000313" key="2">
    <source>
        <dbReference type="Proteomes" id="UP001576780"/>
    </source>
</evidence>
<gene>
    <name evidence="1" type="ORF">ACE1CA_30605</name>
</gene>
<dbReference type="Proteomes" id="UP001576780">
    <property type="component" value="Unassembled WGS sequence"/>
</dbReference>
<dbReference type="InterPro" id="IPR036938">
    <property type="entry name" value="PAP2/HPO_sf"/>
</dbReference>
<proteinExistence type="predicted"/>
<dbReference type="RefSeq" id="WP_413281158.1">
    <property type="nucleotide sequence ID" value="NZ_JBHFNT010000282.1"/>
</dbReference>
<evidence type="ECO:0000313" key="1">
    <source>
        <dbReference type="EMBL" id="MFB2838861.1"/>
    </source>
</evidence>
<accession>A0ABV4WW09</accession>
<protein>
    <submittedName>
        <fullName evidence="1">Uncharacterized protein</fullName>
    </submittedName>
</protein>
<dbReference type="SUPFAM" id="SSF48317">
    <property type="entry name" value="Acid phosphatase/Vanadium-dependent haloperoxidase"/>
    <property type="match status" value="1"/>
</dbReference>
<dbReference type="EMBL" id="JBHFNT010000282">
    <property type="protein sequence ID" value="MFB2838861.1"/>
    <property type="molecule type" value="Genomic_DNA"/>
</dbReference>
<name>A0ABV4WW09_9CYAN</name>
<keyword evidence="2" id="KW-1185">Reference proteome</keyword>
<organism evidence="1 2">
    <name type="scientific">Floridaenema evergladense BLCC-F167</name>
    <dbReference type="NCBI Taxonomy" id="3153639"/>
    <lineage>
        <taxon>Bacteria</taxon>
        <taxon>Bacillati</taxon>
        <taxon>Cyanobacteriota</taxon>
        <taxon>Cyanophyceae</taxon>
        <taxon>Oscillatoriophycideae</taxon>
        <taxon>Aerosakkonematales</taxon>
        <taxon>Aerosakkonemataceae</taxon>
        <taxon>Floridanema</taxon>
        <taxon>Floridanema evergladense</taxon>
    </lineage>
</organism>
<dbReference type="PANTHER" id="PTHR34599:SF1">
    <property type="entry name" value="PHOSPHATIDIC ACID PHOSPHATASE TYPE 2_HALOPEROXIDASE DOMAIN-CONTAINING PROTEIN"/>
    <property type="match status" value="1"/>
</dbReference>
<reference evidence="1 2" key="1">
    <citation type="submission" date="2024-09" db="EMBL/GenBank/DDBJ databases">
        <title>Floridaenema gen nov. (Aerosakkonemataceae, Aerosakkonematales ord. nov., Cyanobacteria) from benthic tropical and subtropical fresh waters, with the description of four new species.</title>
        <authorList>
            <person name="Moretto J.A."/>
            <person name="Berthold D.E."/>
            <person name="Lefler F.W."/>
            <person name="Huang I.-S."/>
            <person name="Laughinghouse H. IV."/>
        </authorList>
    </citation>
    <scope>NUCLEOTIDE SEQUENCE [LARGE SCALE GENOMIC DNA]</scope>
    <source>
        <strain evidence="1 2">BLCC-F167</strain>
    </source>
</reference>